<dbReference type="GO" id="GO:0003723">
    <property type="term" value="F:RNA binding"/>
    <property type="evidence" value="ECO:0007669"/>
    <property type="project" value="InterPro"/>
</dbReference>
<proteinExistence type="predicted"/>
<dbReference type="PANTHER" id="PTHR21668">
    <property type="entry name" value="EIF-1A"/>
    <property type="match status" value="1"/>
</dbReference>
<dbReference type="Gene3D" id="2.40.50.140">
    <property type="entry name" value="Nucleic acid-binding proteins"/>
    <property type="match status" value="1"/>
</dbReference>
<dbReference type="GO" id="GO:0003743">
    <property type="term" value="F:translation initiation factor activity"/>
    <property type="evidence" value="ECO:0007669"/>
    <property type="project" value="InterPro"/>
</dbReference>
<sequence length="179" mass="20517">MVKNTKGGKGAKGLARKSQNSFASTIRYSQDELEQYACVTKMFGNGMCQVTLEDEKTLICHIRNKFRGRQKRHNTINVFSVVLIGLREWEKIPKNCDILFIYDDHHLNQLKENPKISINNILQISKGGAQQVKKGDDESDHFIIGEDENDEITEDEINLHTKETFTIDDDDEEICVDDI</sequence>
<reference evidence="2" key="1">
    <citation type="journal article" date="2020" name="Nature">
        <title>Giant virus diversity and host interactions through global metagenomics.</title>
        <authorList>
            <person name="Schulz F."/>
            <person name="Roux S."/>
            <person name="Paez-Espino D."/>
            <person name="Jungbluth S."/>
            <person name="Walsh D.A."/>
            <person name="Denef V.J."/>
            <person name="McMahon K.D."/>
            <person name="Konstantinidis K.T."/>
            <person name="Eloe-Fadrosh E.A."/>
            <person name="Kyrpides N.C."/>
            <person name="Woyke T."/>
        </authorList>
    </citation>
    <scope>NUCLEOTIDE SEQUENCE</scope>
    <source>
        <strain evidence="2">GVMAG-M-3300020182-84</strain>
    </source>
</reference>
<name>A0A6C0C1J2_9ZZZZ</name>
<dbReference type="AlphaFoldDB" id="A0A6C0C1J2"/>
<evidence type="ECO:0000313" key="2">
    <source>
        <dbReference type="EMBL" id="QHS98250.1"/>
    </source>
</evidence>
<dbReference type="SMART" id="SM00652">
    <property type="entry name" value="eIF1a"/>
    <property type="match status" value="1"/>
</dbReference>
<evidence type="ECO:0000259" key="1">
    <source>
        <dbReference type="PROSITE" id="PS50832"/>
    </source>
</evidence>
<dbReference type="PROSITE" id="PS50832">
    <property type="entry name" value="S1_IF1_TYPE"/>
    <property type="match status" value="1"/>
</dbReference>
<organism evidence="2">
    <name type="scientific">viral metagenome</name>
    <dbReference type="NCBI Taxonomy" id="1070528"/>
    <lineage>
        <taxon>unclassified sequences</taxon>
        <taxon>metagenomes</taxon>
        <taxon>organismal metagenomes</taxon>
    </lineage>
</organism>
<dbReference type="SUPFAM" id="SSF50249">
    <property type="entry name" value="Nucleic acid-binding proteins"/>
    <property type="match status" value="1"/>
</dbReference>
<dbReference type="Pfam" id="PF01176">
    <property type="entry name" value="eIF-1a"/>
    <property type="match status" value="1"/>
</dbReference>
<dbReference type="InterPro" id="IPR006196">
    <property type="entry name" value="RNA-binding_domain_S1_IF1"/>
</dbReference>
<dbReference type="EMBL" id="MN739312">
    <property type="protein sequence ID" value="QHS98250.1"/>
    <property type="molecule type" value="Genomic_DNA"/>
</dbReference>
<dbReference type="InterPro" id="IPR012340">
    <property type="entry name" value="NA-bd_OB-fold"/>
</dbReference>
<accession>A0A6C0C1J2</accession>
<dbReference type="InterPro" id="IPR001253">
    <property type="entry name" value="TIF_eIF-1A"/>
</dbReference>
<feature type="domain" description="S1-like" evidence="1">
    <location>
        <begin position="30"/>
        <end position="103"/>
    </location>
</feature>
<protein>
    <recommendedName>
        <fullName evidence="1">S1-like domain-containing protein</fullName>
    </recommendedName>
</protein>